<gene>
    <name evidence="1" type="ORF">phiOH_p47</name>
</gene>
<protein>
    <submittedName>
        <fullName evidence="1">Tail protein</fullName>
    </submittedName>
</protein>
<evidence type="ECO:0000313" key="1">
    <source>
        <dbReference type="EMBL" id="QIG66103.1"/>
    </source>
</evidence>
<evidence type="ECO:0000313" key="2">
    <source>
        <dbReference type="Proteomes" id="UP000503046"/>
    </source>
</evidence>
<keyword evidence="2" id="KW-1185">Reference proteome</keyword>
<dbReference type="InterPro" id="IPR056908">
    <property type="entry name" value="Gp80-like"/>
</dbReference>
<proteinExistence type="predicted"/>
<dbReference type="Proteomes" id="UP000503046">
    <property type="component" value="Segment"/>
</dbReference>
<name>A0A6G6XXX7_9CAUD</name>
<dbReference type="EMBL" id="MT028492">
    <property type="protein sequence ID" value="QIG66103.1"/>
    <property type="molecule type" value="Genomic_DNA"/>
</dbReference>
<accession>A0A6G6XXX7</accession>
<organism evidence="1 2">
    <name type="scientific">Ochrobactrum phage vB_OspP_OH</name>
    <dbReference type="NCBI Taxonomy" id="2712957"/>
    <lineage>
        <taxon>Viruses</taxon>
        <taxon>Duplodnaviria</taxon>
        <taxon>Heunggongvirae</taxon>
        <taxon>Uroviricota</taxon>
        <taxon>Caudoviricetes</taxon>
        <taxon>Wolominvirus</taxon>
        <taxon>Wolominvirus OH</taxon>
    </lineage>
</organism>
<dbReference type="Pfam" id="PF23140">
    <property type="entry name" value="Gp80"/>
    <property type="match status" value="1"/>
</dbReference>
<reference evidence="1 2" key="1">
    <citation type="submission" date="2020-02" db="EMBL/GenBank/DDBJ databases">
        <title>Identification and Characterization of First Virulent Phages, Including a Novel Jumbo Virus, Infecting Ochrobactrum spp.</title>
        <authorList>
            <person name="Decewicz P."/>
            <person name="Golec P."/>
            <person name="Szymczak M."/>
            <person name="Radlinska M."/>
            <person name="Dziewit L."/>
        </authorList>
    </citation>
    <scope>NUCLEOTIDE SEQUENCE [LARGE SCALE GENOMIC DNA]</scope>
</reference>
<sequence>MLDALLAGVYLSLHTSDPGDTGAGEMVGNGYTRKAVTFTQSGSNPTTAANDALIQFNTATAPWGTLNYFGIWSAATGGDFLGGAAVDNPKPVETDDVVRWLAGSLVVEAE</sequence>